<feature type="region of interest" description="Disordered" evidence="2">
    <location>
        <begin position="937"/>
        <end position="956"/>
    </location>
</feature>
<evidence type="ECO:0000313" key="3">
    <source>
        <dbReference type="EMBL" id="AIN96549.1"/>
    </source>
</evidence>
<dbReference type="VEuPathDB" id="TriTrypDB:LPMP_131210"/>
<proteinExistence type="predicted"/>
<dbReference type="RefSeq" id="XP_010697202.1">
    <property type="nucleotide sequence ID" value="XM_010698900.1"/>
</dbReference>
<feature type="compositionally biased region" description="Low complexity" evidence="2">
    <location>
        <begin position="1219"/>
        <end position="1237"/>
    </location>
</feature>
<dbReference type="OrthoDB" id="77911at2759"/>
<feature type="region of interest" description="Disordered" evidence="2">
    <location>
        <begin position="447"/>
        <end position="474"/>
    </location>
</feature>
<dbReference type="VEuPathDB" id="TriTrypDB:LPAL13_130016900"/>
<feature type="region of interest" description="Disordered" evidence="2">
    <location>
        <begin position="86"/>
        <end position="105"/>
    </location>
</feature>
<dbReference type="GeneID" id="22573231"/>
<feature type="coiled-coil region" evidence="1">
    <location>
        <begin position="786"/>
        <end position="816"/>
    </location>
</feature>
<feature type="region of interest" description="Disordered" evidence="2">
    <location>
        <begin position="1060"/>
        <end position="1087"/>
    </location>
</feature>
<feature type="region of interest" description="Disordered" evidence="2">
    <location>
        <begin position="492"/>
        <end position="542"/>
    </location>
</feature>
<feature type="compositionally biased region" description="Basic and acidic residues" evidence="2">
    <location>
        <begin position="458"/>
        <end position="467"/>
    </location>
</feature>
<evidence type="ECO:0000313" key="4">
    <source>
        <dbReference type="Proteomes" id="UP000063063"/>
    </source>
</evidence>
<dbReference type="EMBL" id="CP009382">
    <property type="protein sequence ID" value="AIN96549.1"/>
    <property type="molecule type" value="Genomic_DNA"/>
</dbReference>
<dbReference type="Proteomes" id="UP000063063">
    <property type="component" value="Chromosome 13"/>
</dbReference>
<feature type="region of interest" description="Disordered" evidence="2">
    <location>
        <begin position="1214"/>
        <end position="1297"/>
    </location>
</feature>
<feature type="compositionally biased region" description="Polar residues" evidence="2">
    <location>
        <begin position="92"/>
        <end position="105"/>
    </location>
</feature>
<dbReference type="KEGG" id="lpan:LPMP_131210"/>
<accession>A0A088RMT5</accession>
<evidence type="ECO:0000256" key="2">
    <source>
        <dbReference type="SAM" id="MobiDB-lite"/>
    </source>
</evidence>
<organism evidence="3 4">
    <name type="scientific">Leishmania panamensis</name>
    <dbReference type="NCBI Taxonomy" id="5679"/>
    <lineage>
        <taxon>Eukaryota</taxon>
        <taxon>Discoba</taxon>
        <taxon>Euglenozoa</taxon>
        <taxon>Kinetoplastea</taxon>
        <taxon>Metakinetoplastina</taxon>
        <taxon>Trypanosomatida</taxon>
        <taxon>Trypanosomatidae</taxon>
        <taxon>Leishmaniinae</taxon>
        <taxon>Leishmania</taxon>
        <taxon>Leishmania guyanensis species complex</taxon>
    </lineage>
</organism>
<name>A0A088RMT5_LEIPA</name>
<reference evidence="3 4" key="1">
    <citation type="journal article" date="2015" name="Sci. Rep.">
        <title>The genome of Leishmania panamensis: insights into genomics of the L. (Viannia) subgenus.</title>
        <authorList>
            <person name="Llanes A."/>
            <person name="Restrepo C.M."/>
            <person name="Vecchio G.D."/>
            <person name="Anguizola F.J."/>
            <person name="Lleonart R."/>
        </authorList>
    </citation>
    <scope>NUCLEOTIDE SEQUENCE [LARGE SCALE GENOMIC DNA]</scope>
    <source>
        <strain evidence="3 4">MHOM/PA/94/PSC-1</strain>
    </source>
</reference>
<evidence type="ECO:0000256" key="1">
    <source>
        <dbReference type="SAM" id="Coils"/>
    </source>
</evidence>
<gene>
    <name evidence="3" type="ORF">LPMP_131210</name>
</gene>
<dbReference type="eggNOG" id="ENOG502QS2I">
    <property type="taxonomic scope" value="Eukaryota"/>
</dbReference>
<protein>
    <submittedName>
        <fullName evidence="3">Uncharacterized protein</fullName>
    </submittedName>
</protein>
<feature type="compositionally biased region" description="Low complexity" evidence="2">
    <location>
        <begin position="501"/>
        <end position="510"/>
    </location>
</feature>
<feature type="compositionally biased region" description="Pro residues" evidence="2">
    <location>
        <begin position="1250"/>
        <end position="1261"/>
    </location>
</feature>
<keyword evidence="4" id="KW-1185">Reference proteome</keyword>
<sequence>MNRWALFSSDNDDDVADVVSVAGAGAGDRGMSGALGPLLALDTVSTGRASQRYSSSVDRDRMNTAAVQLPESSKVTATRRNLSQLFGAGPTPLTTPTEASFPSQPSAMENTAARNLTNGAAVVTGSGATEIPAFFAPRFDYEGSSSTGAASGVAAAVVAATGEAAAGLITAEHAVVQAYRDSLYSGTCILALCVPSAPTSVVTTSAASPPSVALRRHLLREKQGAGAASNVAACGPTLLLVSSNRQVLCRVALDATDGVFASDSLQLRQDAAQPQYLTFFDAGCTGARRKSSSQRSAGGGGSSRCWWTCMFPDRDKASRFLVSIYTVAQYAAVLANREGTTSAPVSSVRTLPAPPLSKTNKAEAAAMGGAPDVVRPDVPATICWQTWALCRVSQQSLYCLPGSCIESVLPSTPRAVAATDGTLWDAAAAALVGMQAGESRLVFLTPEETRMRQPTSRADSHRSDRPGRGALQRPLDTPAVMYMTCLEVTSSPIGAPRPSTPAAASDLAPLLPHPTPPAPATATAGEQPPLAAAPSQVPGTANAQSTDVLLQQLLLHLLQQQPHEPLPNAHTSHQGPSHGWGDMERALTRVQVQLGSLYEKIDRLDIEAKLQHNNTELERVMRRVVGLAPQEEVAVEDSLKDREKLLASIELYRHKYEEANASYQRALEAMGRSSDRAQALEKDLHLQQDLWAQQRKEEAEQMRLRLVERDVRHREELERVSMERYAAGRSDGHAAGYREGRQATLLEVEDSGANGGGGSVVAQWRAKLMAQSQEVIALQTALQDAKLRHERDRRQLRAEIDVLSELNEKLQHLQVNADVRVPEETAQQQCKRVKRTLNAVYSQVEGQLLQLSSLQRRARAGDPQSSRTVDEGAYVEGAREAWSTDGSGSGDLVAMDDVLAIIMEAIRSEAQTVVAQIRSDEAQRTTKNAELRALTVARRSGQQPSPASSHGYPPSASSALLVRYGVEEEVRGPWVEHSTAEKHASTTPPPSPLPPVHTTASQDALAAVAAALLPKVAQAASMKASAAEAAEVTYRGDGRVCEDTAVNQAAVSPVTVEEPLCSETGATGGGGENGDADPVARQSCNAPTHTDLDATAASSAVSSSAYERRVEFADVGDGEALRSNVADNTDGHHAFSSSVLAAADDAAAAWAPGGLCSSPGIAEKAQPVPTSHPTVATTATTSSAPTWVGVDSPCMMHRAHDTLEEVRAVDIASAHTSRHSGTSLSSSSSSSTSAKSSRMATRLSGDARASPPPPPFVPPPGNEDDDGGHHGGEAIGDSPSGSMTAPGCTHEPWTGSP</sequence>
<feature type="region of interest" description="Disordered" evidence="2">
    <location>
        <begin position="976"/>
        <end position="999"/>
    </location>
</feature>
<keyword evidence="1" id="KW-0175">Coiled coil</keyword>